<organism evidence="2 3">
    <name type="scientific">Comamonas suwonensis</name>
    <dbReference type="NCBI Taxonomy" id="2606214"/>
    <lineage>
        <taxon>Bacteria</taxon>
        <taxon>Pseudomonadati</taxon>
        <taxon>Pseudomonadota</taxon>
        <taxon>Betaproteobacteria</taxon>
        <taxon>Burkholderiales</taxon>
        <taxon>Comamonadaceae</taxon>
        <taxon>Comamonas</taxon>
    </lineage>
</organism>
<keyword evidence="1" id="KW-0812">Transmembrane</keyword>
<protein>
    <submittedName>
        <fullName evidence="2">Uncharacterized protein</fullName>
    </submittedName>
</protein>
<sequence>MTESNHASWMNKLRAHFAGHTLGTWLIMLLFTYAGLLVLHFLLLGSPFSMLSEALNVWKLLGVILLMVSCLLAFVVVWQLYRLRRTVLWWALAQWACAFAAIALLFLPLLGMAWAVAVLAVAWPVVSPVLVCLMGTTLYLMLLIKRGTLR</sequence>
<dbReference type="EMBL" id="JABBCQ020000021">
    <property type="protein sequence ID" value="MBI1626666.1"/>
    <property type="molecule type" value="Genomic_DNA"/>
</dbReference>
<accession>A0A843B5L1</accession>
<proteinExistence type="predicted"/>
<dbReference type="Proteomes" id="UP000530032">
    <property type="component" value="Unassembled WGS sequence"/>
</dbReference>
<evidence type="ECO:0000313" key="3">
    <source>
        <dbReference type="Proteomes" id="UP000530032"/>
    </source>
</evidence>
<feature type="transmembrane region" description="Helical" evidence="1">
    <location>
        <begin position="57"/>
        <end position="80"/>
    </location>
</feature>
<dbReference type="RefSeq" id="WP_198462034.1">
    <property type="nucleotide sequence ID" value="NZ_JABBCQ020000021.1"/>
</dbReference>
<keyword evidence="1" id="KW-1133">Transmembrane helix</keyword>
<keyword evidence="3" id="KW-1185">Reference proteome</keyword>
<comment type="caution">
    <text evidence="2">The sequence shown here is derived from an EMBL/GenBank/DDBJ whole genome shotgun (WGS) entry which is preliminary data.</text>
</comment>
<dbReference type="AlphaFoldDB" id="A0A843B5L1"/>
<reference evidence="2" key="1">
    <citation type="submission" date="2020-12" db="EMBL/GenBank/DDBJ databases">
        <title>Comamonas sp. nov., isolated from stream water.</title>
        <authorList>
            <person name="Park K.-H."/>
        </authorList>
    </citation>
    <scope>NUCLEOTIDE SEQUENCE</scope>
    <source>
        <strain evidence="2">EJ-4</strain>
    </source>
</reference>
<feature type="transmembrane region" description="Helical" evidence="1">
    <location>
        <begin position="21"/>
        <end position="45"/>
    </location>
</feature>
<name>A0A843B5L1_9BURK</name>
<evidence type="ECO:0000313" key="2">
    <source>
        <dbReference type="EMBL" id="MBI1626666.1"/>
    </source>
</evidence>
<evidence type="ECO:0000256" key="1">
    <source>
        <dbReference type="SAM" id="Phobius"/>
    </source>
</evidence>
<feature type="transmembrane region" description="Helical" evidence="1">
    <location>
        <begin position="113"/>
        <end position="144"/>
    </location>
</feature>
<gene>
    <name evidence="2" type="ORF">HF327_019480</name>
</gene>
<keyword evidence="1" id="KW-0472">Membrane</keyword>
<feature type="transmembrane region" description="Helical" evidence="1">
    <location>
        <begin position="87"/>
        <end position="107"/>
    </location>
</feature>